<dbReference type="GO" id="GO:0030170">
    <property type="term" value="F:pyridoxal phosphate binding"/>
    <property type="evidence" value="ECO:0007669"/>
    <property type="project" value="UniProtKB-UniRule"/>
</dbReference>
<keyword evidence="7 13" id="KW-0808">Transferase</keyword>
<dbReference type="Gene3D" id="3.90.1150.10">
    <property type="entry name" value="Aspartate Aminotransferase, domain 1"/>
    <property type="match status" value="1"/>
</dbReference>
<comment type="function">
    <text evidence="13">Catalyzes the transfer of the alpha-amino group from S-adenosyl-L-methionine (SAM) to 7-keto-8-aminopelargonic acid (KAPA) to form 7,8-diaminopelargonic acid (DAPA). It is the only aminotransferase known to utilize SAM as an amino donor.</text>
</comment>
<comment type="subcellular location">
    <subcellularLocation>
        <location evidence="2 13">Cytoplasm</location>
    </subcellularLocation>
</comment>
<protein>
    <recommendedName>
        <fullName evidence="13">Adenosylmethionine-8-amino-7-oxononanoate aminotransferase</fullName>
        <ecNumber evidence="13">2.6.1.62</ecNumber>
    </recommendedName>
    <alternativeName>
        <fullName evidence="13">7,8-diamino-pelargonic acid aminotransferase</fullName>
        <shortName evidence="13">DAPA AT</shortName>
        <shortName evidence="13">DAPA aminotransferase</shortName>
    </alternativeName>
    <alternativeName>
        <fullName evidence="13">7,8-diaminononanoate synthase</fullName>
        <shortName evidence="13">DANS</shortName>
    </alternativeName>
    <alternativeName>
        <fullName evidence="13">Diaminopelargonic acid synthase</fullName>
    </alternativeName>
</protein>
<name>A0A0S4KU12_9BACT</name>
<feature type="binding site" evidence="13">
    <location>
        <begin position="95"/>
        <end position="96"/>
    </location>
    <ligand>
        <name>pyridoxal 5'-phosphate</name>
        <dbReference type="ChEBI" id="CHEBI:597326"/>
    </ligand>
</feature>
<dbReference type="SUPFAM" id="SSF53383">
    <property type="entry name" value="PLP-dependent transferases"/>
    <property type="match status" value="1"/>
</dbReference>
<dbReference type="PROSITE" id="PS00600">
    <property type="entry name" value="AA_TRANSFER_CLASS_3"/>
    <property type="match status" value="1"/>
</dbReference>
<dbReference type="GO" id="GO:0009102">
    <property type="term" value="P:biotin biosynthetic process"/>
    <property type="evidence" value="ECO:0007669"/>
    <property type="project" value="UniProtKB-UniRule"/>
</dbReference>
<evidence type="ECO:0000256" key="1">
    <source>
        <dbReference type="ARBA" id="ARBA00001933"/>
    </source>
</evidence>
<dbReference type="InterPro" id="IPR015424">
    <property type="entry name" value="PyrdxlP-dep_Trfase"/>
</dbReference>
<evidence type="ECO:0000256" key="2">
    <source>
        <dbReference type="ARBA" id="ARBA00004496"/>
    </source>
</evidence>
<feature type="binding site" evidence="13">
    <location>
        <position position="265"/>
    </location>
    <ligand>
        <name>substrate</name>
    </ligand>
</feature>
<feature type="compositionally biased region" description="Basic residues" evidence="14">
    <location>
        <begin position="442"/>
        <end position="453"/>
    </location>
</feature>
<comment type="pathway">
    <text evidence="3 13">Cofactor biosynthesis; biotin biosynthesis; 7,8-diaminononanoate from 8-amino-7-oxononanoate (SAM route): step 1/1.</text>
</comment>
<evidence type="ECO:0000256" key="4">
    <source>
        <dbReference type="ARBA" id="ARBA00011738"/>
    </source>
</evidence>
<dbReference type="STRING" id="1715989.NITINOP_2875"/>
<dbReference type="EMBL" id="LN885086">
    <property type="protein sequence ID" value="CUQ67847.1"/>
    <property type="molecule type" value="Genomic_DNA"/>
</dbReference>
<comment type="cofactor">
    <cofactor evidence="1 13">
        <name>pyridoxal 5'-phosphate</name>
        <dbReference type="ChEBI" id="CHEBI:597326"/>
    </cofactor>
</comment>
<feature type="binding site" evidence="13">
    <location>
        <position position="236"/>
    </location>
    <ligand>
        <name>pyridoxal 5'-phosphate</name>
        <dbReference type="ChEBI" id="CHEBI:597326"/>
    </ligand>
</feature>
<comment type="similarity">
    <text evidence="12 13">Belongs to the class-III pyridoxal-phosphate-dependent aminotransferase family. BioA subfamily.</text>
</comment>
<dbReference type="AlphaFoldDB" id="A0A0S4KU12"/>
<evidence type="ECO:0000256" key="12">
    <source>
        <dbReference type="ARBA" id="ARBA00060970"/>
    </source>
</evidence>
<feature type="compositionally biased region" description="Low complexity" evidence="14">
    <location>
        <begin position="475"/>
        <end position="484"/>
    </location>
</feature>
<gene>
    <name evidence="13 15" type="primary">bioA</name>
    <name evidence="15" type="ORF">NITINOP_2875</name>
</gene>
<comment type="catalytic activity">
    <reaction evidence="11 13">
        <text>(8S)-8-amino-7-oxononanoate + S-adenosyl-L-methionine = S-adenosyl-4-methylsulfanyl-2-oxobutanoate + (7R,8S)-7,8-diammoniononanoate</text>
        <dbReference type="Rhea" id="RHEA:16861"/>
        <dbReference type="ChEBI" id="CHEBI:16490"/>
        <dbReference type="ChEBI" id="CHEBI:59789"/>
        <dbReference type="ChEBI" id="CHEBI:149468"/>
        <dbReference type="ChEBI" id="CHEBI:149469"/>
        <dbReference type="EC" id="2.6.1.62"/>
    </reaction>
</comment>
<feature type="binding site" evidence="13">
    <location>
        <position position="300"/>
    </location>
    <ligand>
        <name>substrate</name>
    </ligand>
</feature>
<dbReference type="InterPro" id="IPR015421">
    <property type="entry name" value="PyrdxlP-dep_Trfase_major"/>
</dbReference>
<dbReference type="Gene3D" id="3.40.640.10">
    <property type="entry name" value="Type I PLP-dependent aspartate aminotransferase-like (Major domain)"/>
    <property type="match status" value="1"/>
</dbReference>
<dbReference type="GO" id="GO:0005737">
    <property type="term" value="C:cytoplasm"/>
    <property type="evidence" value="ECO:0007669"/>
    <property type="project" value="UniProtKB-SubCell"/>
</dbReference>
<keyword evidence="10 13" id="KW-0663">Pyridoxal phosphate</keyword>
<evidence type="ECO:0000256" key="3">
    <source>
        <dbReference type="ARBA" id="ARBA00005063"/>
    </source>
</evidence>
<dbReference type="Proteomes" id="UP000066284">
    <property type="component" value="Chromosome 1"/>
</dbReference>
<reference evidence="16" key="1">
    <citation type="submission" date="2015-09" db="EMBL/GenBank/DDBJ databases">
        <authorList>
            <person name="Daims H."/>
        </authorList>
    </citation>
    <scope>NUCLEOTIDE SEQUENCE [LARGE SCALE GENOMIC DNA]</scope>
</reference>
<dbReference type="InterPro" id="IPR005815">
    <property type="entry name" value="BioA"/>
</dbReference>
<evidence type="ECO:0000256" key="6">
    <source>
        <dbReference type="ARBA" id="ARBA00022576"/>
    </source>
</evidence>
<keyword evidence="6 13" id="KW-0032">Aminotransferase</keyword>
<accession>A0A0S4KU12</accession>
<dbReference type="KEGG" id="nio:NITINOP_2875"/>
<dbReference type="PANTHER" id="PTHR42684:SF17">
    <property type="entry name" value="ADENOSYLMETHIONINE-8-AMINO-7-OXONONANOATE AMINOTRANSFERASE"/>
    <property type="match status" value="1"/>
</dbReference>
<dbReference type="InterPro" id="IPR015422">
    <property type="entry name" value="PyrdxlP-dep_Trfase_small"/>
</dbReference>
<dbReference type="FunFam" id="3.40.640.10:FF:000078">
    <property type="entry name" value="Adenosylmethionine-8-amino-7-oxononanoate aminotransferase"/>
    <property type="match status" value="1"/>
</dbReference>
<feature type="modified residue" description="N6-(pyridoxal phosphate)lysine" evidence="13">
    <location>
        <position position="265"/>
    </location>
</feature>
<evidence type="ECO:0000313" key="16">
    <source>
        <dbReference type="Proteomes" id="UP000066284"/>
    </source>
</evidence>
<dbReference type="EC" id="2.6.1.62" evidence="13"/>
<feature type="binding site" evidence="13">
    <location>
        <position position="395"/>
    </location>
    <ligand>
        <name>substrate</name>
    </ligand>
</feature>
<dbReference type="InterPro" id="IPR005814">
    <property type="entry name" value="Aminotrans_3"/>
</dbReference>
<feature type="binding site" evidence="13">
    <location>
        <begin position="301"/>
        <end position="302"/>
    </location>
    <ligand>
        <name>pyridoxal 5'-phosphate</name>
        <dbReference type="ChEBI" id="CHEBI:597326"/>
    </ligand>
</feature>
<keyword evidence="5 13" id="KW-0963">Cytoplasm</keyword>
<dbReference type="Pfam" id="PF00202">
    <property type="entry name" value="Aminotran_3"/>
    <property type="match status" value="1"/>
</dbReference>
<evidence type="ECO:0000256" key="14">
    <source>
        <dbReference type="SAM" id="MobiDB-lite"/>
    </source>
</evidence>
<evidence type="ECO:0000256" key="7">
    <source>
        <dbReference type="ARBA" id="ARBA00022679"/>
    </source>
</evidence>
<keyword evidence="8 13" id="KW-0949">S-adenosyl-L-methionine</keyword>
<dbReference type="GO" id="GO:0004015">
    <property type="term" value="F:adenosylmethionine-8-amino-7-oxononanoate transaminase activity"/>
    <property type="evidence" value="ECO:0007669"/>
    <property type="project" value="UniProtKB-UniRule"/>
</dbReference>
<dbReference type="CDD" id="cd00610">
    <property type="entry name" value="OAT_like"/>
    <property type="match status" value="1"/>
</dbReference>
<evidence type="ECO:0000256" key="11">
    <source>
        <dbReference type="ARBA" id="ARBA00048449"/>
    </source>
</evidence>
<comment type="caution">
    <text evidence="13">Lacks conserved residue(s) required for the propagation of feature annotation.</text>
</comment>
<evidence type="ECO:0000313" key="15">
    <source>
        <dbReference type="EMBL" id="CUQ67847.1"/>
    </source>
</evidence>
<sequence>MQEWERDDPLIIERGRGSFVIDTAGRRYLDGTSSIWVNLHGHRHPALDRALKRQLDKIAHSTFLGLSNPPAIELARELIKIAPQGLTRVFYSDNGSTAVEVALKMAVQYWQQRHPEAGPKRSFLHLKLAYHGDTIGAVSIGNIDLFHARFKPLLFPTVEADPPHCYRCPLTLTYPSCNLACIDPVERLLKTRHRELAGFVIEPLVQAAAGMITHPPGYLKRIRELCTQYNVLLIADEVATGFGRTGKMFACQHEAVTPDLMAISKGMTGGYMPLAATLTTEEIYNAFLGTYEEFKTFFHGHSYTGNPLGCAVALENLRIFRRERTLSRLRPKLSALTTLLAPLARHPHVGDVRRVGLMVGIELVRDRPAKEPYPITARIGHRVAAEARRNGLLLRPLGNVIVLIPPLSVSLSELKRMVTIVRSAIETVTERWVDGTDETKPVGKRGHSSKRSRSPANDRSLKNEPGRLLSRGESRTSSPRPRRR</sequence>
<feature type="region of interest" description="Disordered" evidence="14">
    <location>
        <begin position="436"/>
        <end position="484"/>
    </location>
</feature>
<dbReference type="OrthoDB" id="9801052at2"/>
<dbReference type="NCBIfam" id="TIGR00508">
    <property type="entry name" value="bioA"/>
    <property type="match status" value="1"/>
</dbReference>
<feature type="compositionally biased region" description="Basic and acidic residues" evidence="14">
    <location>
        <begin position="459"/>
        <end position="474"/>
    </location>
</feature>
<evidence type="ECO:0000256" key="13">
    <source>
        <dbReference type="HAMAP-Rule" id="MF_00834"/>
    </source>
</evidence>
<organism evidence="15 16">
    <name type="scientific">Candidatus Nitrospira inopinata</name>
    <dbReference type="NCBI Taxonomy" id="1715989"/>
    <lineage>
        <taxon>Bacteria</taxon>
        <taxon>Pseudomonadati</taxon>
        <taxon>Nitrospirota</taxon>
        <taxon>Nitrospiria</taxon>
        <taxon>Nitrospirales</taxon>
        <taxon>Nitrospiraceae</taxon>
        <taxon>Nitrospira</taxon>
    </lineage>
</organism>
<dbReference type="InterPro" id="IPR049704">
    <property type="entry name" value="Aminotrans_3_PPA_site"/>
</dbReference>
<feature type="site" description="Participates in the substrate recognition with KAPA and in a stacking interaction with the adenine ring of SAM" evidence="13">
    <location>
        <position position="5"/>
    </location>
</feature>
<keyword evidence="9 13" id="KW-0093">Biotin biosynthesis</keyword>
<evidence type="ECO:0000256" key="9">
    <source>
        <dbReference type="ARBA" id="ARBA00022756"/>
    </source>
</evidence>
<evidence type="ECO:0000256" key="10">
    <source>
        <dbReference type="ARBA" id="ARBA00022898"/>
    </source>
</evidence>
<evidence type="ECO:0000256" key="5">
    <source>
        <dbReference type="ARBA" id="ARBA00022490"/>
    </source>
</evidence>
<dbReference type="UniPathway" id="UPA00078">
    <property type="reaction ID" value="UER00160"/>
</dbReference>
<evidence type="ECO:0000256" key="8">
    <source>
        <dbReference type="ARBA" id="ARBA00022691"/>
    </source>
</evidence>
<feature type="binding site" evidence="13">
    <location>
        <position position="130"/>
    </location>
    <ligand>
        <name>substrate</name>
    </ligand>
</feature>
<dbReference type="HAMAP" id="MF_00834">
    <property type="entry name" value="BioA"/>
    <property type="match status" value="1"/>
</dbReference>
<comment type="subunit">
    <text evidence="4 13">Homodimer.</text>
</comment>
<keyword evidence="16" id="KW-1185">Reference proteome</keyword>
<dbReference type="PANTHER" id="PTHR42684">
    <property type="entry name" value="ADENOSYLMETHIONINE-8-AMINO-7-OXONONANOATE AMINOTRANSFERASE"/>
    <property type="match status" value="1"/>
</dbReference>
<proteinExistence type="inferred from homology"/>